<accession>A0A4P9ZB49</accession>
<dbReference type="Proteomes" id="UP000268321">
    <property type="component" value="Unassembled WGS sequence"/>
</dbReference>
<dbReference type="Gene3D" id="1.10.8.80">
    <property type="entry name" value="Magnesium chelatase subunit I, C-Terminal domain"/>
    <property type="match status" value="1"/>
</dbReference>
<organism evidence="1 2">
    <name type="scientific">Metschnikowia bicuspidata</name>
    <dbReference type="NCBI Taxonomy" id="27322"/>
    <lineage>
        <taxon>Eukaryota</taxon>
        <taxon>Fungi</taxon>
        <taxon>Dikarya</taxon>
        <taxon>Ascomycota</taxon>
        <taxon>Saccharomycotina</taxon>
        <taxon>Pichiomycetes</taxon>
        <taxon>Metschnikowiaceae</taxon>
        <taxon>Metschnikowia</taxon>
    </lineage>
</organism>
<sequence>MDNLRISLSLALIAKRHFACVTNDYEQCVAQIKSLLAAHDDSLSFTEVDILRDHKDLAQRMTQLGNKSVPVLHNLTVWKHLEKFPADIAAKNGMLDMFDELEQCNTANAQDSRGNEPTMFQVRNVVVPDICIIVAIIVAGDSMPKINALVKEWFWFCQSVFFGKERLNEPEKCEWNLSECRALLTKVHFAPDVREYVASLMVFTRSHRLTSLAPLTSRPTLRATEAIVELARALVAWNNRTSHNRLFVTPDYVKVAYRKVCYWLVDWETNATFLSPTKESEHDRRMQISVLTGDWYGSEWPSVKGYLKKYESTFDRKTTSGFRNKLVDDVLESVMPPL</sequence>
<dbReference type="EMBL" id="ML004496">
    <property type="protein sequence ID" value="RKP29281.1"/>
    <property type="molecule type" value="Genomic_DNA"/>
</dbReference>
<dbReference type="OrthoDB" id="5582146at2759"/>
<protein>
    <submittedName>
        <fullName evidence="1">Uncharacterized protein</fullName>
    </submittedName>
</protein>
<evidence type="ECO:0000313" key="1">
    <source>
        <dbReference type="EMBL" id="RKP29281.1"/>
    </source>
</evidence>
<evidence type="ECO:0000313" key="2">
    <source>
        <dbReference type="Proteomes" id="UP000268321"/>
    </source>
</evidence>
<keyword evidence="2" id="KW-1185">Reference proteome</keyword>
<reference evidence="2" key="1">
    <citation type="journal article" date="2018" name="Nat. Microbiol.">
        <title>Leveraging single-cell genomics to expand the fungal tree of life.</title>
        <authorList>
            <person name="Ahrendt S.R."/>
            <person name="Quandt C.A."/>
            <person name="Ciobanu D."/>
            <person name="Clum A."/>
            <person name="Salamov A."/>
            <person name="Andreopoulos B."/>
            <person name="Cheng J.F."/>
            <person name="Woyke T."/>
            <person name="Pelin A."/>
            <person name="Henrissat B."/>
            <person name="Reynolds N.K."/>
            <person name="Benny G.L."/>
            <person name="Smith M.E."/>
            <person name="James T.Y."/>
            <person name="Grigoriev I.V."/>
        </authorList>
    </citation>
    <scope>NUCLEOTIDE SEQUENCE [LARGE SCALE GENOMIC DNA]</scope>
    <source>
        <strain evidence="2">Baker2002</strain>
    </source>
</reference>
<gene>
    <name evidence="1" type="ORF">METBISCDRAFT_18984</name>
</gene>
<proteinExistence type="predicted"/>
<name>A0A4P9ZB49_9ASCO</name>
<dbReference type="AlphaFoldDB" id="A0A4P9ZB49"/>